<evidence type="ECO:0000259" key="4">
    <source>
        <dbReference type="PROSITE" id="PS50987"/>
    </source>
</evidence>
<dbReference type="PRINTS" id="PR00778">
    <property type="entry name" value="HTHARSR"/>
</dbReference>
<sequence>MTMTSQSAPAPGDGTRAEGLDVAAALFHGLSDRSRLAILQHLTLGEHKVRDLTEHLGLAQSTVSAHLACLRDCGLVVSRPEGRASMFSLTSAPELLDVLDAAERLLATSGYAVALCPNYGAGTAGNPAPEQLRPHAGQEAGA</sequence>
<dbReference type="InterPro" id="IPR036390">
    <property type="entry name" value="WH_DNA-bd_sf"/>
</dbReference>
<comment type="caution">
    <text evidence="5">The sequence shown here is derived from an EMBL/GenBank/DDBJ whole genome shotgun (WGS) entry which is preliminary data.</text>
</comment>
<dbReference type="Proteomes" id="UP000315628">
    <property type="component" value="Unassembled WGS sequence"/>
</dbReference>
<gene>
    <name evidence="5" type="ORF">FB557_1313</name>
</gene>
<evidence type="ECO:0000256" key="1">
    <source>
        <dbReference type="ARBA" id="ARBA00023015"/>
    </source>
</evidence>
<dbReference type="PROSITE" id="PS50987">
    <property type="entry name" value="HTH_ARSR_2"/>
    <property type="match status" value="1"/>
</dbReference>
<dbReference type="PANTHER" id="PTHR33154">
    <property type="entry name" value="TRANSCRIPTIONAL REGULATOR, ARSR FAMILY"/>
    <property type="match status" value="1"/>
</dbReference>
<dbReference type="PANTHER" id="PTHR33154:SF36">
    <property type="entry name" value="TRANSCRIPTIONAL REGULATOR"/>
    <property type="match status" value="1"/>
</dbReference>
<protein>
    <submittedName>
        <fullName evidence="5">ArsR family transcriptional regulator</fullName>
    </submittedName>
</protein>
<dbReference type="EMBL" id="VIUW01000002">
    <property type="protein sequence ID" value="TWD15785.1"/>
    <property type="molecule type" value="Genomic_DNA"/>
</dbReference>
<dbReference type="GO" id="GO:0003700">
    <property type="term" value="F:DNA-binding transcription factor activity"/>
    <property type="evidence" value="ECO:0007669"/>
    <property type="project" value="InterPro"/>
</dbReference>
<accession>A0A560WE98</accession>
<dbReference type="GO" id="GO:0003677">
    <property type="term" value="F:DNA binding"/>
    <property type="evidence" value="ECO:0007669"/>
    <property type="project" value="UniProtKB-KW"/>
</dbReference>
<dbReference type="InterPro" id="IPR051081">
    <property type="entry name" value="HTH_MetalResp_TranReg"/>
</dbReference>
<dbReference type="InterPro" id="IPR011991">
    <property type="entry name" value="ArsR-like_HTH"/>
</dbReference>
<dbReference type="CDD" id="cd00090">
    <property type="entry name" value="HTH_ARSR"/>
    <property type="match status" value="1"/>
</dbReference>
<dbReference type="InterPro" id="IPR036388">
    <property type="entry name" value="WH-like_DNA-bd_sf"/>
</dbReference>
<dbReference type="Gene3D" id="1.10.10.10">
    <property type="entry name" value="Winged helix-like DNA-binding domain superfamily/Winged helix DNA-binding domain"/>
    <property type="match status" value="1"/>
</dbReference>
<dbReference type="RefSeq" id="WP_010148050.1">
    <property type="nucleotide sequence ID" value="NZ_BAAAYT010000001.1"/>
</dbReference>
<keyword evidence="2" id="KW-0238">DNA-binding</keyword>
<evidence type="ECO:0000256" key="3">
    <source>
        <dbReference type="ARBA" id="ARBA00023163"/>
    </source>
</evidence>
<proteinExistence type="predicted"/>
<feature type="domain" description="HTH arsR-type" evidence="4">
    <location>
        <begin position="15"/>
        <end position="110"/>
    </location>
</feature>
<keyword evidence="3" id="KW-0804">Transcription</keyword>
<dbReference type="OrthoDB" id="3401849at2"/>
<name>A0A560WE98_9MICO</name>
<keyword evidence="6" id="KW-1185">Reference proteome</keyword>
<dbReference type="SMART" id="SM00418">
    <property type="entry name" value="HTH_ARSR"/>
    <property type="match status" value="1"/>
</dbReference>
<reference evidence="5 6" key="1">
    <citation type="submission" date="2019-06" db="EMBL/GenBank/DDBJ databases">
        <title>Sequencing the genomes of 1000 actinobacteria strains.</title>
        <authorList>
            <person name="Klenk H.-P."/>
        </authorList>
    </citation>
    <scope>NUCLEOTIDE SEQUENCE [LARGE SCALE GENOMIC DNA]</scope>
    <source>
        <strain evidence="5 6">DSM 18935</strain>
    </source>
</reference>
<keyword evidence="1" id="KW-0805">Transcription regulation</keyword>
<dbReference type="AlphaFoldDB" id="A0A560WE98"/>
<dbReference type="InterPro" id="IPR001845">
    <property type="entry name" value="HTH_ArsR_DNA-bd_dom"/>
</dbReference>
<organism evidence="5 6">
    <name type="scientific">Marihabitans asiaticum</name>
    <dbReference type="NCBI Taxonomy" id="415218"/>
    <lineage>
        <taxon>Bacteria</taxon>
        <taxon>Bacillati</taxon>
        <taxon>Actinomycetota</taxon>
        <taxon>Actinomycetes</taxon>
        <taxon>Micrococcales</taxon>
        <taxon>Intrasporangiaceae</taxon>
        <taxon>Marihabitans</taxon>
    </lineage>
</organism>
<dbReference type="SUPFAM" id="SSF46785">
    <property type="entry name" value="Winged helix' DNA-binding domain"/>
    <property type="match status" value="1"/>
</dbReference>
<dbReference type="Pfam" id="PF01022">
    <property type="entry name" value="HTH_5"/>
    <property type="match status" value="1"/>
</dbReference>
<evidence type="ECO:0000313" key="5">
    <source>
        <dbReference type="EMBL" id="TWD15785.1"/>
    </source>
</evidence>
<evidence type="ECO:0000256" key="2">
    <source>
        <dbReference type="ARBA" id="ARBA00023125"/>
    </source>
</evidence>
<dbReference type="NCBIfam" id="NF033788">
    <property type="entry name" value="HTH_metalloreg"/>
    <property type="match status" value="1"/>
</dbReference>
<evidence type="ECO:0000313" key="6">
    <source>
        <dbReference type="Proteomes" id="UP000315628"/>
    </source>
</evidence>